<dbReference type="PRINTS" id="PR00081">
    <property type="entry name" value="GDHRDH"/>
</dbReference>
<reference evidence="4 5" key="1">
    <citation type="submission" date="2020-08" db="EMBL/GenBank/DDBJ databases">
        <title>A novel species.</title>
        <authorList>
            <person name="Gao J."/>
        </authorList>
    </citation>
    <scope>NUCLEOTIDE SEQUENCE [LARGE SCALE GENOMIC DNA]</scope>
    <source>
        <strain evidence="4 5">CRXT-G-22</strain>
    </source>
</reference>
<feature type="domain" description="Ketoreductase" evidence="3">
    <location>
        <begin position="11"/>
        <end position="195"/>
    </location>
</feature>
<dbReference type="GO" id="GO:0047936">
    <property type="term" value="F:glucose 1-dehydrogenase [NAD(P)+] activity"/>
    <property type="evidence" value="ECO:0007669"/>
    <property type="project" value="UniProtKB-EC"/>
</dbReference>
<comment type="similarity">
    <text evidence="1">Belongs to the short-chain dehydrogenases/reductases (SDR) family.</text>
</comment>
<evidence type="ECO:0000256" key="1">
    <source>
        <dbReference type="ARBA" id="ARBA00006484"/>
    </source>
</evidence>
<dbReference type="SMART" id="SM00822">
    <property type="entry name" value="PKS_KR"/>
    <property type="match status" value="1"/>
</dbReference>
<evidence type="ECO:0000313" key="5">
    <source>
        <dbReference type="Proteomes" id="UP000516052"/>
    </source>
</evidence>
<dbReference type="PRINTS" id="PR00080">
    <property type="entry name" value="SDRFAMILY"/>
</dbReference>
<dbReference type="Gene3D" id="3.40.50.720">
    <property type="entry name" value="NAD(P)-binding Rossmann-like Domain"/>
    <property type="match status" value="1"/>
</dbReference>
<name>A0A7H0IQH8_9ACTN</name>
<organism evidence="4 5">
    <name type="scientific">Streptomyces roseirectus</name>
    <dbReference type="NCBI Taxonomy" id="2768066"/>
    <lineage>
        <taxon>Bacteria</taxon>
        <taxon>Bacillati</taxon>
        <taxon>Actinomycetota</taxon>
        <taxon>Actinomycetes</taxon>
        <taxon>Kitasatosporales</taxon>
        <taxon>Streptomycetaceae</taxon>
        <taxon>Streptomyces</taxon>
    </lineage>
</organism>
<dbReference type="CDD" id="cd05233">
    <property type="entry name" value="SDR_c"/>
    <property type="match status" value="1"/>
</dbReference>
<dbReference type="NCBIfam" id="NF005559">
    <property type="entry name" value="PRK07231.1"/>
    <property type="match status" value="1"/>
</dbReference>
<protein>
    <submittedName>
        <fullName evidence="4">Glucose 1-dehydrogenase</fullName>
        <ecNumber evidence="4">1.1.1.47</ecNumber>
    </submittedName>
</protein>
<evidence type="ECO:0000256" key="2">
    <source>
        <dbReference type="ARBA" id="ARBA00023002"/>
    </source>
</evidence>
<dbReference type="KEGG" id="sroi:IAG44_40285"/>
<keyword evidence="2 4" id="KW-0560">Oxidoreductase</keyword>
<keyword evidence="5" id="KW-1185">Reference proteome</keyword>
<dbReference type="EMBL" id="CP060828">
    <property type="protein sequence ID" value="QNP75044.1"/>
    <property type="molecule type" value="Genomic_DNA"/>
</dbReference>
<dbReference type="PANTHER" id="PTHR43639">
    <property type="entry name" value="OXIDOREDUCTASE, SHORT-CHAIN DEHYDROGENASE/REDUCTASE FAMILY (AFU_ORTHOLOGUE AFUA_5G02870)"/>
    <property type="match status" value="1"/>
</dbReference>
<dbReference type="InterPro" id="IPR036291">
    <property type="entry name" value="NAD(P)-bd_dom_sf"/>
</dbReference>
<dbReference type="RefSeq" id="WP_187751967.1">
    <property type="nucleotide sequence ID" value="NZ_CP060828.1"/>
</dbReference>
<dbReference type="Proteomes" id="UP000516052">
    <property type="component" value="Chromosome"/>
</dbReference>
<dbReference type="PANTHER" id="PTHR43639:SF1">
    <property type="entry name" value="SHORT-CHAIN DEHYDROGENASE_REDUCTASE FAMILY PROTEIN"/>
    <property type="match status" value="1"/>
</dbReference>
<sequence>MTDVSGPLAGRVALVTGASGGIGRGIARQLAAAGASVVVHCHNGAERAEELAREIGDALVVSGDLTREEECRRVVEEAASWRGRLDVLVNNAGIQPVRELSALGVADWQAVQQANVVSAFACTQAAVDVMSAQGAGSVVHIASVEGTRPSPGHAHYSASKAALIMHARAAALEYGALGIRVNTVSPGLIDRPGLSDDWPSGVRRWLDSAPLARLGRPEDVGAACVFLASDAASWITGVDLPVDGGVGVRPGW</sequence>
<dbReference type="AlphaFoldDB" id="A0A7H0IQH8"/>
<dbReference type="InterPro" id="IPR002347">
    <property type="entry name" value="SDR_fam"/>
</dbReference>
<dbReference type="SUPFAM" id="SSF51735">
    <property type="entry name" value="NAD(P)-binding Rossmann-fold domains"/>
    <property type="match status" value="1"/>
</dbReference>
<dbReference type="EC" id="1.1.1.47" evidence="4"/>
<gene>
    <name evidence="4" type="ORF">IAG44_40285</name>
</gene>
<evidence type="ECO:0000259" key="3">
    <source>
        <dbReference type="SMART" id="SM00822"/>
    </source>
</evidence>
<evidence type="ECO:0000313" key="4">
    <source>
        <dbReference type="EMBL" id="QNP75044.1"/>
    </source>
</evidence>
<dbReference type="FunFam" id="3.40.50.720:FF:000084">
    <property type="entry name" value="Short-chain dehydrogenase reductase"/>
    <property type="match status" value="1"/>
</dbReference>
<accession>A0A7H0IQH8</accession>
<proteinExistence type="inferred from homology"/>
<dbReference type="Pfam" id="PF13561">
    <property type="entry name" value="adh_short_C2"/>
    <property type="match status" value="1"/>
</dbReference>
<dbReference type="InterPro" id="IPR057326">
    <property type="entry name" value="KR_dom"/>
</dbReference>